<dbReference type="PANTHER" id="PTHR44591">
    <property type="entry name" value="STRESS RESPONSE REGULATOR PROTEIN 1"/>
    <property type="match status" value="1"/>
</dbReference>
<evidence type="ECO:0000259" key="3">
    <source>
        <dbReference type="PROSITE" id="PS50110"/>
    </source>
</evidence>
<accession>A0ABP8CXF3</accession>
<dbReference type="SUPFAM" id="SSF52172">
    <property type="entry name" value="CheY-like"/>
    <property type="match status" value="1"/>
</dbReference>
<dbReference type="PROSITE" id="PS50110">
    <property type="entry name" value="RESPONSE_REGULATORY"/>
    <property type="match status" value="1"/>
</dbReference>
<gene>
    <name evidence="4" type="ORF">GCM10022255_008050</name>
</gene>
<dbReference type="SMART" id="SM00448">
    <property type="entry name" value="REC"/>
    <property type="match status" value="1"/>
</dbReference>
<dbReference type="InterPro" id="IPR050595">
    <property type="entry name" value="Bact_response_regulator"/>
</dbReference>
<evidence type="ECO:0000256" key="1">
    <source>
        <dbReference type="ARBA" id="ARBA00022553"/>
    </source>
</evidence>
<evidence type="ECO:0000313" key="5">
    <source>
        <dbReference type="Proteomes" id="UP001500620"/>
    </source>
</evidence>
<keyword evidence="1 2" id="KW-0597">Phosphoprotein</keyword>
<dbReference type="EMBL" id="BAABAT010000002">
    <property type="protein sequence ID" value="GAA4244552.1"/>
    <property type="molecule type" value="Genomic_DNA"/>
</dbReference>
<comment type="caution">
    <text evidence="4">The sequence shown here is derived from an EMBL/GenBank/DDBJ whole genome shotgun (WGS) entry which is preliminary data.</text>
</comment>
<dbReference type="InterPro" id="IPR001789">
    <property type="entry name" value="Sig_transdc_resp-reg_receiver"/>
</dbReference>
<dbReference type="Gene3D" id="3.40.50.2300">
    <property type="match status" value="1"/>
</dbReference>
<evidence type="ECO:0000313" key="4">
    <source>
        <dbReference type="EMBL" id="GAA4244552.1"/>
    </source>
</evidence>
<reference evidence="5" key="1">
    <citation type="journal article" date="2019" name="Int. J. Syst. Evol. Microbiol.">
        <title>The Global Catalogue of Microorganisms (GCM) 10K type strain sequencing project: providing services to taxonomists for standard genome sequencing and annotation.</title>
        <authorList>
            <consortium name="The Broad Institute Genomics Platform"/>
            <consortium name="The Broad Institute Genome Sequencing Center for Infectious Disease"/>
            <person name="Wu L."/>
            <person name="Ma J."/>
        </authorList>
    </citation>
    <scope>NUCLEOTIDE SEQUENCE [LARGE SCALE GENOMIC DNA]</scope>
    <source>
        <strain evidence="5">JCM 17441</strain>
    </source>
</reference>
<proteinExistence type="predicted"/>
<evidence type="ECO:0000256" key="2">
    <source>
        <dbReference type="PROSITE-ProRule" id="PRU00169"/>
    </source>
</evidence>
<feature type="domain" description="Response regulatory" evidence="3">
    <location>
        <begin position="5"/>
        <end position="124"/>
    </location>
</feature>
<sequence length="132" mass="14131">MVAMQCLIVDDSALFLRCARELLEREGVEVVGVASNCAQALQRTEELQPDLVLVDIDLGSECGFDLARQLDRTGRNMSAPPAIILISSHSGEDFEELIVTSPAIGFLSKTVLSASAIRALMRDGGEPTAAEL</sequence>
<dbReference type="Proteomes" id="UP001500620">
    <property type="component" value="Unassembled WGS sequence"/>
</dbReference>
<keyword evidence="5" id="KW-1185">Reference proteome</keyword>
<name>A0ABP8CXF3_9ACTN</name>
<dbReference type="InterPro" id="IPR011006">
    <property type="entry name" value="CheY-like_superfamily"/>
</dbReference>
<organism evidence="4 5">
    <name type="scientific">Dactylosporangium darangshiense</name>
    <dbReference type="NCBI Taxonomy" id="579108"/>
    <lineage>
        <taxon>Bacteria</taxon>
        <taxon>Bacillati</taxon>
        <taxon>Actinomycetota</taxon>
        <taxon>Actinomycetes</taxon>
        <taxon>Micromonosporales</taxon>
        <taxon>Micromonosporaceae</taxon>
        <taxon>Dactylosporangium</taxon>
    </lineage>
</organism>
<dbReference type="Pfam" id="PF00072">
    <property type="entry name" value="Response_reg"/>
    <property type="match status" value="1"/>
</dbReference>
<dbReference type="CDD" id="cd00156">
    <property type="entry name" value="REC"/>
    <property type="match status" value="1"/>
</dbReference>
<feature type="modified residue" description="4-aspartylphosphate" evidence="2">
    <location>
        <position position="55"/>
    </location>
</feature>
<dbReference type="PANTHER" id="PTHR44591:SF24">
    <property type="entry name" value="PROTEIN-GLUTAMATE METHYLESTERASE_PROTEIN-GLUTAMINE GLUTAMINASE 1"/>
    <property type="match status" value="1"/>
</dbReference>
<protein>
    <submittedName>
        <fullName evidence="4">Response regulator transcription factor</fullName>
    </submittedName>
</protein>